<comment type="caution">
    <text evidence="2">The sequence shown here is derived from an EMBL/GenBank/DDBJ whole genome shotgun (WGS) entry which is preliminary data.</text>
</comment>
<dbReference type="EMBL" id="JADGJH010000707">
    <property type="protein sequence ID" value="KAJ3123899.1"/>
    <property type="molecule type" value="Genomic_DNA"/>
</dbReference>
<evidence type="ECO:0000313" key="2">
    <source>
        <dbReference type="EMBL" id="KAJ3123899.1"/>
    </source>
</evidence>
<protein>
    <submittedName>
        <fullName evidence="2">Uncharacterized protein</fullName>
    </submittedName>
</protein>
<accession>A0AAD5T1V4</accession>
<dbReference type="AlphaFoldDB" id="A0AAD5T1V4"/>
<feature type="coiled-coil region" evidence="1">
    <location>
        <begin position="119"/>
        <end position="178"/>
    </location>
</feature>
<gene>
    <name evidence="2" type="ORF">HK100_011442</name>
</gene>
<keyword evidence="3" id="KW-1185">Reference proteome</keyword>
<sequence>MASASDIVARDFTIDDTNDEIYAAIDALRSEKDRLAGKPMQLKMIDNQVQLAEQNLRRLSTSYENKIKLLNRILDEKKVRGEFSINQAFLEKGLEEVQTDVANLKVETSFLAGQINLLKKESEERKKEFDDQIADIRTKAADQNSWTEEIYSQVYTLQANSQLLMAEYEEKQKNLREKE</sequence>
<keyword evidence="1" id="KW-0175">Coiled coil</keyword>
<name>A0AAD5T1V4_9FUNG</name>
<evidence type="ECO:0000256" key="1">
    <source>
        <dbReference type="SAM" id="Coils"/>
    </source>
</evidence>
<evidence type="ECO:0000313" key="3">
    <source>
        <dbReference type="Proteomes" id="UP001211907"/>
    </source>
</evidence>
<organism evidence="2 3">
    <name type="scientific">Physocladia obscura</name>
    <dbReference type="NCBI Taxonomy" id="109957"/>
    <lineage>
        <taxon>Eukaryota</taxon>
        <taxon>Fungi</taxon>
        <taxon>Fungi incertae sedis</taxon>
        <taxon>Chytridiomycota</taxon>
        <taxon>Chytridiomycota incertae sedis</taxon>
        <taxon>Chytridiomycetes</taxon>
        <taxon>Chytridiales</taxon>
        <taxon>Chytriomycetaceae</taxon>
        <taxon>Physocladia</taxon>
    </lineage>
</organism>
<proteinExistence type="predicted"/>
<dbReference type="Proteomes" id="UP001211907">
    <property type="component" value="Unassembled WGS sequence"/>
</dbReference>
<reference evidence="2" key="1">
    <citation type="submission" date="2020-05" db="EMBL/GenBank/DDBJ databases">
        <title>Phylogenomic resolution of chytrid fungi.</title>
        <authorList>
            <person name="Stajich J.E."/>
            <person name="Amses K."/>
            <person name="Simmons R."/>
            <person name="Seto K."/>
            <person name="Myers J."/>
            <person name="Bonds A."/>
            <person name="Quandt C.A."/>
            <person name="Barry K."/>
            <person name="Liu P."/>
            <person name="Grigoriev I."/>
            <person name="Longcore J.E."/>
            <person name="James T.Y."/>
        </authorList>
    </citation>
    <scope>NUCLEOTIDE SEQUENCE</scope>
    <source>
        <strain evidence="2">JEL0513</strain>
    </source>
</reference>